<protein>
    <recommendedName>
        <fullName evidence="8">Phospho-2-dehydro-3-deoxyheptonate aldolase</fullName>
        <ecNumber evidence="8">2.5.1.54</ecNumber>
    </recommendedName>
</protein>
<dbReference type="GO" id="GO:0009423">
    <property type="term" value="P:chorismate biosynthetic process"/>
    <property type="evidence" value="ECO:0007669"/>
    <property type="project" value="UniProtKB-UniPathway"/>
</dbReference>
<evidence type="ECO:0000256" key="7">
    <source>
        <dbReference type="ARBA" id="ARBA00047508"/>
    </source>
</evidence>
<name>F3L141_9GAMM</name>
<dbReference type="RefSeq" id="WP_009575423.1">
    <property type="nucleotide sequence ID" value="NZ_AEIG01000026.1"/>
</dbReference>
<keyword evidence="5 8" id="KW-0808">Transferase</keyword>
<evidence type="ECO:0000256" key="4">
    <source>
        <dbReference type="ARBA" id="ARBA00022605"/>
    </source>
</evidence>
<dbReference type="InterPro" id="IPR013785">
    <property type="entry name" value="Aldolase_TIM"/>
</dbReference>
<dbReference type="GO" id="GO:0003849">
    <property type="term" value="F:3-deoxy-7-phosphoheptulonate synthase activity"/>
    <property type="evidence" value="ECO:0007669"/>
    <property type="project" value="UniProtKB-EC"/>
</dbReference>
<keyword evidence="4 8" id="KW-0028">Amino-acid biosynthesis</keyword>
<dbReference type="Pfam" id="PF00793">
    <property type="entry name" value="DAHP_synth_1"/>
    <property type="match status" value="1"/>
</dbReference>
<evidence type="ECO:0000313" key="11">
    <source>
        <dbReference type="Proteomes" id="UP000005615"/>
    </source>
</evidence>
<evidence type="ECO:0000256" key="6">
    <source>
        <dbReference type="ARBA" id="ARBA00023141"/>
    </source>
</evidence>
<dbReference type="GO" id="GO:0005737">
    <property type="term" value="C:cytoplasm"/>
    <property type="evidence" value="ECO:0007669"/>
    <property type="project" value="TreeGrafter"/>
</dbReference>
<dbReference type="GO" id="GO:0008652">
    <property type="term" value="P:amino acid biosynthetic process"/>
    <property type="evidence" value="ECO:0007669"/>
    <property type="project" value="UniProtKB-KW"/>
</dbReference>
<dbReference type="Gene3D" id="3.20.20.70">
    <property type="entry name" value="Aldolase class I"/>
    <property type="match status" value="1"/>
</dbReference>
<sequence length="359" mass="38939">MKKIAIQDINIESQSLLITPQDLKKSVPASEAAYAQVAESRQVIRDILDGKDQRLFVVVGPCSIHDTKAALDYATRLKALSDEVSDTLYIVMRVYFEKPRTTVGWKGLINDPYLDDSFAIEDGLKIGRKLLLDILESGLPTATEALDPISPQYLQDLISWSAIGARTTESQTHREMASGLSSPVGFKNGTDGGIEVATNAIKSAAKPHRFLGLSGDGRVSVITTSGNPYAHVVLRGGSDGPNYDSVHFALVEQALEKAGLPRNIMIDCSHANSSKKPELQPLVLENIGHQIADGNQSITGLMIESHIKAGNQSMPEDLSQLEYGVSITDGCIDWETTETALLNLREMIKSTLPGRRSAN</sequence>
<dbReference type="AlphaFoldDB" id="F3L141"/>
<dbReference type="PANTHER" id="PTHR21225:SF10">
    <property type="entry name" value="PHOSPHO-2-DEHYDRO-3-DEOXYHEPTONATE ALDOLASE, TYR-SENSITIVE"/>
    <property type="match status" value="1"/>
</dbReference>
<comment type="caution">
    <text evidence="10">The sequence shown here is derived from an EMBL/GenBank/DDBJ whole genome shotgun (WGS) entry which is preliminary data.</text>
</comment>
<evidence type="ECO:0000313" key="10">
    <source>
        <dbReference type="EMBL" id="EGG29986.1"/>
    </source>
</evidence>
<dbReference type="eggNOG" id="COG0722">
    <property type="taxonomic scope" value="Bacteria"/>
</dbReference>
<comment type="catalytic activity">
    <reaction evidence="7 8">
        <text>D-erythrose 4-phosphate + phosphoenolpyruvate + H2O = 7-phospho-2-dehydro-3-deoxy-D-arabino-heptonate + phosphate</text>
        <dbReference type="Rhea" id="RHEA:14717"/>
        <dbReference type="ChEBI" id="CHEBI:15377"/>
        <dbReference type="ChEBI" id="CHEBI:16897"/>
        <dbReference type="ChEBI" id="CHEBI:43474"/>
        <dbReference type="ChEBI" id="CHEBI:58394"/>
        <dbReference type="ChEBI" id="CHEBI:58702"/>
        <dbReference type="EC" id="2.5.1.54"/>
    </reaction>
</comment>
<proteinExistence type="inferred from homology"/>
<keyword evidence="11" id="KW-1185">Reference proteome</keyword>
<dbReference type="PIRSF" id="PIRSF001361">
    <property type="entry name" value="DAHP_synthase"/>
    <property type="match status" value="1"/>
</dbReference>
<keyword evidence="6 8" id="KW-0057">Aromatic amino acid biosynthesis</keyword>
<dbReference type="NCBIfam" id="TIGR00034">
    <property type="entry name" value="aroFGH"/>
    <property type="match status" value="1"/>
</dbReference>
<comment type="function">
    <text evidence="1 8">Stereospecific condensation of phosphoenolpyruvate (PEP) and D-erythrose-4-phosphate (E4P) giving rise to 3-deoxy-D-arabino-heptulosonate-7-phosphate (DAHP).</text>
</comment>
<dbReference type="FunFam" id="3.20.20.70:FF:000005">
    <property type="entry name" value="Phospho-2-dehydro-3-deoxyheptonate aldolase"/>
    <property type="match status" value="1"/>
</dbReference>
<evidence type="ECO:0000256" key="1">
    <source>
        <dbReference type="ARBA" id="ARBA00003726"/>
    </source>
</evidence>
<dbReference type="EC" id="2.5.1.54" evidence="8"/>
<dbReference type="GO" id="GO:0009073">
    <property type="term" value="P:aromatic amino acid family biosynthetic process"/>
    <property type="evidence" value="ECO:0007669"/>
    <property type="project" value="UniProtKB-KW"/>
</dbReference>
<feature type="domain" description="DAHP synthetase I/KDSA" evidence="9">
    <location>
        <begin position="42"/>
        <end position="339"/>
    </location>
</feature>
<accession>F3L141</accession>
<dbReference type="SUPFAM" id="SSF51569">
    <property type="entry name" value="Aldolase"/>
    <property type="match status" value="1"/>
</dbReference>
<dbReference type="InterPro" id="IPR006219">
    <property type="entry name" value="DAHP_synth_1"/>
</dbReference>
<evidence type="ECO:0000256" key="2">
    <source>
        <dbReference type="ARBA" id="ARBA00004688"/>
    </source>
</evidence>
<dbReference type="InterPro" id="IPR006218">
    <property type="entry name" value="DAHP1/KDSA"/>
</dbReference>
<evidence type="ECO:0000256" key="8">
    <source>
        <dbReference type="PIRNR" id="PIRNR001361"/>
    </source>
</evidence>
<gene>
    <name evidence="10" type="ORF">IMCC3088_1133</name>
</gene>
<dbReference type="UniPathway" id="UPA00053">
    <property type="reaction ID" value="UER00084"/>
</dbReference>
<dbReference type="EMBL" id="AEIG01000026">
    <property type="protein sequence ID" value="EGG29986.1"/>
    <property type="molecule type" value="Genomic_DNA"/>
</dbReference>
<dbReference type="NCBIfam" id="NF009395">
    <property type="entry name" value="PRK12755.1"/>
    <property type="match status" value="1"/>
</dbReference>
<dbReference type="PANTHER" id="PTHR21225">
    <property type="entry name" value="PHOSPHO-2-DEHYDRO-3-DEOXYHEPTONATE ALDOLASE DAHP SYNTHETASE"/>
    <property type="match status" value="1"/>
</dbReference>
<reference evidence="10 11" key="1">
    <citation type="journal article" date="2011" name="J. Bacteriol.">
        <title>Genome sequence of strain IMCC3088, a proteorhodopsin-containing marine bacterium belonging to the OM60/NOR5 clade.</title>
        <authorList>
            <person name="Jang Y."/>
            <person name="Oh H.M."/>
            <person name="Kang I."/>
            <person name="Lee K."/>
            <person name="Yang S.J."/>
            <person name="Cho J.C."/>
        </authorList>
    </citation>
    <scope>NUCLEOTIDE SEQUENCE [LARGE SCALE GENOMIC DNA]</scope>
    <source>
        <strain evidence="10 11">IMCC3088</strain>
    </source>
</reference>
<dbReference type="STRING" id="2518989.IMCC3088_1133"/>
<evidence type="ECO:0000256" key="3">
    <source>
        <dbReference type="ARBA" id="ARBA00007985"/>
    </source>
</evidence>
<evidence type="ECO:0000259" key="9">
    <source>
        <dbReference type="Pfam" id="PF00793"/>
    </source>
</evidence>
<organism evidence="10 11">
    <name type="scientific">Aequoribacter fuscus</name>
    <dbReference type="NCBI Taxonomy" id="2518989"/>
    <lineage>
        <taxon>Bacteria</taxon>
        <taxon>Pseudomonadati</taxon>
        <taxon>Pseudomonadota</taxon>
        <taxon>Gammaproteobacteria</taxon>
        <taxon>Cellvibrionales</taxon>
        <taxon>Halieaceae</taxon>
        <taxon>Aequoribacter</taxon>
    </lineage>
</organism>
<evidence type="ECO:0000256" key="5">
    <source>
        <dbReference type="ARBA" id="ARBA00022679"/>
    </source>
</evidence>
<dbReference type="GO" id="GO:0042802">
    <property type="term" value="F:identical protein binding"/>
    <property type="evidence" value="ECO:0007669"/>
    <property type="project" value="UniProtKB-ARBA"/>
</dbReference>
<comment type="similarity">
    <text evidence="3 8">Belongs to the class-I DAHP synthase family.</text>
</comment>
<dbReference type="Proteomes" id="UP000005615">
    <property type="component" value="Unassembled WGS sequence"/>
</dbReference>
<comment type="pathway">
    <text evidence="2 8">Metabolic intermediate biosynthesis; chorismate biosynthesis; chorismate from D-erythrose 4-phosphate and phosphoenolpyruvate: step 1/7.</text>
</comment>